<name>A0A084CNW2_9GAMM</name>
<dbReference type="SUPFAM" id="SSF55620">
    <property type="entry name" value="Tetrahydrobiopterin biosynthesis enzymes-like"/>
    <property type="match status" value="1"/>
</dbReference>
<dbReference type="PANTHER" id="PTHR34354:SF1">
    <property type="entry name" value="NADPH-DEPENDENT 7-CYANO-7-DEAZAGUANINE REDUCTASE"/>
    <property type="match status" value="1"/>
</dbReference>
<keyword evidence="2" id="KW-0614">Plasmid</keyword>
<dbReference type="eggNOG" id="COG0780">
    <property type="taxonomic scope" value="Bacteria"/>
</dbReference>
<comment type="caution">
    <text evidence="2">The sequence shown here is derived from an EMBL/GenBank/DDBJ whole genome shotgun (WGS) entry which is preliminary data.</text>
</comment>
<dbReference type="InterPro" id="IPR043133">
    <property type="entry name" value="GTP-CH-I_C/QueF"/>
</dbReference>
<geneLocation type="plasmid" evidence="2">
    <name>pPB001</name>
</geneLocation>
<dbReference type="Proteomes" id="UP000053784">
    <property type="component" value="Unassembled WGS sequence"/>
</dbReference>
<organism evidence="2 3">
    <name type="scientific">Candidatus Photodesmus blepharonis</name>
    <dbReference type="NCBI Taxonomy" id="1179155"/>
    <lineage>
        <taxon>Bacteria</taxon>
        <taxon>Pseudomonadati</taxon>
        <taxon>Pseudomonadota</taxon>
        <taxon>Gammaproteobacteria</taxon>
        <taxon>Vibrionales</taxon>
        <taxon>Vibrionaceae</taxon>
        <taxon>Candidatus Photodesmus</taxon>
    </lineage>
</organism>
<gene>
    <name evidence="2" type="primary">queF</name>
    <name evidence="2" type="ORF">CF67_15020</name>
</gene>
<dbReference type="Gene3D" id="3.30.1130.10">
    <property type="match status" value="2"/>
</dbReference>
<reference evidence="2 3" key="1">
    <citation type="submission" date="2014-03" db="EMBL/GenBank/DDBJ databases">
        <title>Selection and divergence in the genomes of co-occurring obligate luminous symbionts with specific hosts.</title>
        <authorList>
            <person name="Hendry T.A."/>
            <person name="de Wet J.R."/>
            <person name="Dunlap P.V."/>
        </authorList>
    </citation>
    <scope>NUCLEOTIDE SEQUENCE [LARGE SCALE GENOMIC DNA]</scope>
    <source>
        <strain evidence="2 3">Ppalp.1</strain>
        <plasmid evidence="2">pPB001</plasmid>
    </source>
</reference>
<dbReference type="InterPro" id="IPR029500">
    <property type="entry name" value="QueF"/>
</dbReference>
<keyword evidence="3" id="KW-1185">Reference proteome</keyword>
<dbReference type="PANTHER" id="PTHR34354">
    <property type="entry name" value="NADPH-DEPENDENT 7-CYANO-7-DEAZAGUANINE REDUCTASE"/>
    <property type="match status" value="1"/>
</dbReference>
<dbReference type="EMBL" id="JGVK01000007">
    <property type="protein sequence ID" value="KEY91491.1"/>
    <property type="molecule type" value="Genomic_DNA"/>
</dbReference>
<dbReference type="InterPro" id="IPR050084">
    <property type="entry name" value="NADPH_dep_7-cyano-7-deazaG_red"/>
</dbReference>
<evidence type="ECO:0000313" key="2">
    <source>
        <dbReference type="EMBL" id="KEY91491.1"/>
    </source>
</evidence>
<protein>
    <submittedName>
        <fullName evidence="2">NADPH-dependent 7-cyano-7-deazaguanine reductase</fullName>
    </submittedName>
</protein>
<accession>A0A084CNW2</accession>
<feature type="domain" description="NADPH-dependent 7-cyano-7-deazaguanine reductase N-terminal" evidence="1">
    <location>
        <begin position="1"/>
        <end position="38"/>
    </location>
</feature>
<dbReference type="AlphaFoldDB" id="A0A084CNW2"/>
<proteinExistence type="predicted"/>
<evidence type="ECO:0000313" key="3">
    <source>
        <dbReference type="Proteomes" id="UP000053784"/>
    </source>
</evidence>
<dbReference type="Pfam" id="PF14489">
    <property type="entry name" value="QueF"/>
    <property type="match status" value="1"/>
</dbReference>
<dbReference type="InterPro" id="IPR029139">
    <property type="entry name" value="QueF_N"/>
</dbReference>
<dbReference type="Pfam" id="PF14819">
    <property type="entry name" value="QueF_N"/>
    <property type="match status" value="1"/>
</dbReference>
<evidence type="ECO:0000259" key="1">
    <source>
        <dbReference type="Pfam" id="PF14819"/>
    </source>
</evidence>
<dbReference type="GO" id="GO:0033739">
    <property type="term" value="F:preQ1 synthase activity"/>
    <property type="evidence" value="ECO:0007669"/>
    <property type="project" value="InterPro"/>
</dbReference>
<dbReference type="GO" id="GO:0008616">
    <property type="term" value="P:tRNA queuosine(34) biosynthetic process"/>
    <property type="evidence" value="ECO:0007669"/>
    <property type="project" value="InterPro"/>
</dbReference>
<sequence length="188" mass="22168">MKLYLNSFHQTKFNSKIQVLETIKKDISFASGSTVDINFFSIEKSQKLNINQSFFCLDKLDINILQYDYSEDFLQNSTSNKEVTEKLCSHLFKSNCLITNQPDFASVYIIYTGRKINHETLLKYIISFRNHNEFHEQCVERIYSDIKRCCRSKQLTVFSRYTRRGGLDINPFRSDSCNHTLVSRMPRQ</sequence>